<dbReference type="PANTHER" id="PTHR11736:SF153">
    <property type="entry name" value="MELANOMA-ASSOCIATED ANTIGEN 10"/>
    <property type="match status" value="1"/>
</dbReference>
<protein>
    <submittedName>
        <fullName evidence="4">Melanoma-associated antigen 10</fullName>
    </submittedName>
</protein>
<dbReference type="InterPro" id="IPR021072">
    <property type="entry name" value="MAGE_N"/>
</dbReference>
<organism evidence="3 4">
    <name type="scientific">Orycteropus afer afer</name>
    <dbReference type="NCBI Taxonomy" id="1230840"/>
    <lineage>
        <taxon>Eukaryota</taxon>
        <taxon>Metazoa</taxon>
        <taxon>Chordata</taxon>
        <taxon>Craniata</taxon>
        <taxon>Vertebrata</taxon>
        <taxon>Euteleostomi</taxon>
        <taxon>Mammalia</taxon>
        <taxon>Eutheria</taxon>
        <taxon>Afrotheria</taxon>
        <taxon>Tubulidentata</taxon>
        <taxon>Orycteropodidae</taxon>
        <taxon>Orycteropus</taxon>
    </lineage>
</organism>
<dbReference type="GO" id="GO:0005634">
    <property type="term" value="C:nucleus"/>
    <property type="evidence" value="ECO:0007669"/>
    <property type="project" value="TreeGrafter"/>
</dbReference>
<feature type="compositionally biased region" description="Basic residues" evidence="1">
    <location>
        <begin position="1"/>
        <end position="10"/>
    </location>
</feature>
<dbReference type="FunFam" id="1.10.10.1200:FF:000007">
    <property type="entry name" value="Melanoma-associated antigen C2"/>
    <property type="match status" value="1"/>
</dbReference>
<dbReference type="Pfam" id="PF01454">
    <property type="entry name" value="MAGE"/>
    <property type="match status" value="1"/>
</dbReference>
<dbReference type="SMART" id="SM01392">
    <property type="entry name" value="MAGE_N"/>
    <property type="match status" value="1"/>
</dbReference>
<feature type="non-terminal residue" evidence="4">
    <location>
        <position position="301"/>
    </location>
</feature>
<feature type="region of interest" description="Disordered" evidence="1">
    <location>
        <begin position="69"/>
        <end position="117"/>
    </location>
</feature>
<evidence type="ECO:0000259" key="2">
    <source>
        <dbReference type="PROSITE" id="PS50838"/>
    </source>
</evidence>
<dbReference type="PANTHER" id="PTHR11736">
    <property type="entry name" value="MELANOMA-ASSOCIATED ANTIGEN MAGE ANTIGEN"/>
    <property type="match status" value="1"/>
</dbReference>
<feature type="compositionally biased region" description="Polar residues" evidence="1">
    <location>
        <begin position="71"/>
        <end position="85"/>
    </location>
</feature>
<feature type="region of interest" description="Disordered" evidence="1">
    <location>
        <begin position="1"/>
        <end position="57"/>
    </location>
</feature>
<keyword evidence="3" id="KW-1185">Reference proteome</keyword>
<feature type="compositionally biased region" description="Low complexity" evidence="1">
    <location>
        <begin position="86"/>
        <end position="105"/>
    </location>
</feature>
<dbReference type="AlphaFoldDB" id="A0A8B7BEF3"/>
<dbReference type="Gene3D" id="1.10.10.1210">
    <property type="entry name" value="MAGE homology domain, winged helix WH2 motif"/>
    <property type="match status" value="1"/>
</dbReference>
<reference evidence="4" key="1">
    <citation type="submission" date="2025-08" db="UniProtKB">
        <authorList>
            <consortium name="RefSeq"/>
        </authorList>
    </citation>
    <scope>IDENTIFICATION</scope>
</reference>
<feature type="compositionally biased region" description="Low complexity" evidence="1">
    <location>
        <begin position="39"/>
        <end position="57"/>
    </location>
</feature>
<feature type="domain" description="MAGE" evidence="2">
    <location>
        <begin position="127"/>
        <end position="301"/>
    </location>
</feature>
<proteinExistence type="predicted"/>
<dbReference type="PROSITE" id="PS50838">
    <property type="entry name" value="MAGE"/>
    <property type="match status" value="1"/>
</dbReference>
<dbReference type="InterPro" id="IPR041898">
    <property type="entry name" value="MAGE_WH1"/>
</dbReference>
<dbReference type="InterPro" id="IPR041899">
    <property type="entry name" value="MAGE_WH2"/>
</dbReference>
<evidence type="ECO:0000313" key="4">
    <source>
        <dbReference type="RefSeq" id="XP_007957551.1"/>
    </source>
</evidence>
<name>A0A8B7BEF3_ORYAF</name>
<sequence>MPRRPSKHRRNTLEQGLQRQSEAQGQEGAQVVVPEEEVSSSSSTCSPSFPLSSPSSSCYPLISGTPEEVSAISTTSPSHSPQIPCSPSAAVSANLSSNSAEGSSSPKEGPSISQGPPYAEALLRDALDDQVADLVQFLLLKYQTKELFTRAEMLALVMKEYQEHFPVIFRKASECVQLVFGVDVKEVDPIGHSYVLVNTLGLTLGATLNDDQGLPKMGLLIFVLSIIFLEGHSAHEQKIWKTLSVIGIYAGEEHLIYGEPRKLITSDWVQEKYLEYRQVPNSDPARYEFLWGPRAYAETSK</sequence>
<evidence type="ECO:0000256" key="1">
    <source>
        <dbReference type="SAM" id="MobiDB-lite"/>
    </source>
</evidence>
<dbReference type="FunFam" id="1.10.10.1210:FF:000001">
    <property type="entry name" value="melanoma-associated antigen D1"/>
    <property type="match status" value="1"/>
</dbReference>
<dbReference type="RefSeq" id="XP_007957551.1">
    <property type="nucleotide sequence ID" value="XM_007959360.1"/>
</dbReference>
<dbReference type="OrthoDB" id="205198at2759"/>
<dbReference type="GeneID" id="103213631"/>
<gene>
    <name evidence="4" type="primary">LOC103213631</name>
</gene>
<dbReference type="GO" id="GO:0000122">
    <property type="term" value="P:negative regulation of transcription by RNA polymerase II"/>
    <property type="evidence" value="ECO:0007669"/>
    <property type="project" value="TreeGrafter"/>
</dbReference>
<accession>A0A8B7BEF3</accession>
<feature type="compositionally biased region" description="Polar residues" evidence="1">
    <location>
        <begin position="13"/>
        <end position="24"/>
    </location>
</feature>
<dbReference type="InterPro" id="IPR037445">
    <property type="entry name" value="MAGE"/>
</dbReference>
<dbReference type="Gene3D" id="1.10.10.1200">
    <property type="entry name" value="MAGE homology domain, winged helix WH1 motif"/>
    <property type="match status" value="1"/>
</dbReference>
<dbReference type="InterPro" id="IPR002190">
    <property type="entry name" value="MHD_dom"/>
</dbReference>
<evidence type="ECO:0000313" key="3">
    <source>
        <dbReference type="Proteomes" id="UP000694850"/>
    </source>
</evidence>
<dbReference type="Pfam" id="PF12440">
    <property type="entry name" value="MAGE_N"/>
    <property type="match status" value="1"/>
</dbReference>
<dbReference type="Proteomes" id="UP000694850">
    <property type="component" value="Unplaced"/>
</dbReference>
<dbReference type="SMART" id="SM01373">
    <property type="entry name" value="MAGE"/>
    <property type="match status" value="1"/>
</dbReference>